<organism evidence="1 3">
    <name type="scientific">Budvicia aquatica</name>
    <dbReference type="NCBI Taxonomy" id="82979"/>
    <lineage>
        <taxon>Bacteria</taxon>
        <taxon>Pseudomonadati</taxon>
        <taxon>Pseudomonadota</taxon>
        <taxon>Gammaproteobacteria</taxon>
        <taxon>Enterobacterales</taxon>
        <taxon>Budviciaceae</taxon>
        <taxon>Budvicia</taxon>
    </lineage>
</organism>
<reference evidence="2 4" key="3">
    <citation type="submission" date="2019-03" db="EMBL/GenBank/DDBJ databases">
        <authorList>
            <consortium name="Pathogen Informatics"/>
        </authorList>
    </citation>
    <scope>NUCLEOTIDE SEQUENCE [LARGE SCALE GENOMIC DNA]</scope>
    <source>
        <strain evidence="2 4">NCTC12282</strain>
    </source>
</reference>
<evidence type="ECO:0000313" key="3">
    <source>
        <dbReference type="Proteomes" id="UP000224974"/>
    </source>
</evidence>
<evidence type="ECO:0000313" key="2">
    <source>
        <dbReference type="EMBL" id="VFS46226.1"/>
    </source>
</evidence>
<protein>
    <submittedName>
        <fullName evidence="1">Uncharacterized protein</fullName>
    </submittedName>
</protein>
<name>A0A2C6DHP1_9GAMM</name>
<dbReference type="Proteomes" id="UP000373449">
    <property type="component" value="Unassembled WGS sequence"/>
</dbReference>
<dbReference type="Proteomes" id="UP000224974">
    <property type="component" value="Unassembled WGS sequence"/>
</dbReference>
<reference evidence="3" key="1">
    <citation type="submission" date="2017-09" db="EMBL/GenBank/DDBJ databases">
        <title>FDA dAtabase for Regulatory Grade micrObial Sequences (FDA-ARGOS): Supporting development and validation of Infectious Disease Dx tests.</title>
        <authorList>
            <person name="Minogue T."/>
            <person name="Wolcott M."/>
            <person name="Wasieloski L."/>
            <person name="Aguilar W."/>
            <person name="Moore D."/>
            <person name="Tallon L."/>
            <person name="Sadzewicz L."/>
            <person name="Ott S."/>
            <person name="Zhao X."/>
            <person name="Nagaraj S."/>
            <person name="Vavikolanu K."/>
            <person name="Aluvathingal J."/>
            <person name="Nadendla S."/>
            <person name="Sichtig H."/>
        </authorList>
    </citation>
    <scope>NUCLEOTIDE SEQUENCE [LARGE SCALE GENOMIC DNA]</scope>
    <source>
        <strain evidence="3">FDAARGOS_387</strain>
    </source>
</reference>
<keyword evidence="3" id="KW-1185">Reference proteome</keyword>
<evidence type="ECO:0000313" key="1">
    <source>
        <dbReference type="EMBL" id="PHI28331.1"/>
    </source>
</evidence>
<dbReference type="STRING" id="1111728.GCA_000427805_02427"/>
<gene>
    <name evidence="1" type="ORF">CRN84_02745</name>
    <name evidence="2" type="ORF">NCTC12282_01117</name>
</gene>
<dbReference type="AlphaFoldDB" id="A0A2C6DHP1"/>
<proteinExistence type="predicted"/>
<dbReference type="EMBL" id="CAADJA010000002">
    <property type="protein sequence ID" value="VFS46226.1"/>
    <property type="molecule type" value="Genomic_DNA"/>
</dbReference>
<sequence>MELIDHPDDQLWIVDLPVIHICQELSTSAFAIHQIILRKSEISDDSSGPIIDIPKIIRVTS</sequence>
<evidence type="ECO:0000313" key="4">
    <source>
        <dbReference type="Proteomes" id="UP000373449"/>
    </source>
</evidence>
<dbReference type="EMBL" id="PDDX01000001">
    <property type="protein sequence ID" value="PHI28331.1"/>
    <property type="molecule type" value="Genomic_DNA"/>
</dbReference>
<reference evidence="1" key="2">
    <citation type="submission" date="2017-09" db="EMBL/GenBank/DDBJ databases">
        <title>FDA dAtabase for Regulatory Grade micrObial Sequences (FDA-ARGOS): Supporting development and validation of Infectious Disease Dx tests.</title>
        <authorList>
            <person name="Minogue T."/>
            <person name="Wolcott M."/>
            <person name="Wasieloski L."/>
            <person name="Aguilar W."/>
            <person name="Moore D."/>
            <person name="Tallon L.J."/>
            <person name="Sadzewicz L."/>
            <person name="Ott S."/>
            <person name="Zhao X."/>
            <person name="Nagaraj S."/>
            <person name="Vavikolanu K."/>
            <person name="Aluvathingal J."/>
            <person name="Nadendla S."/>
            <person name="Sichtig H."/>
        </authorList>
    </citation>
    <scope>NUCLEOTIDE SEQUENCE</scope>
    <source>
        <strain evidence="1">FDAARGOS_387</strain>
    </source>
</reference>
<accession>A0A2C6DHP1</accession>